<keyword evidence="4" id="KW-1185">Reference proteome</keyword>
<gene>
    <name evidence="3" type="ORF">BJ978_001091</name>
</gene>
<dbReference type="InterPro" id="IPR036163">
    <property type="entry name" value="HMA_dom_sf"/>
</dbReference>
<evidence type="ECO:0000313" key="4">
    <source>
        <dbReference type="Proteomes" id="UP001139722"/>
    </source>
</evidence>
<dbReference type="Proteomes" id="UP001139722">
    <property type="component" value="Unassembled WGS sequence"/>
</dbReference>
<comment type="caution">
    <text evidence="3">The sequence shown here is derived from an EMBL/GenBank/DDBJ whole genome shotgun (WGS) entry which is preliminary data.</text>
</comment>
<sequence>MCDTNDTTGGCCSTTLSIGRPGEHGLPAAKTAEAQFAPPAAGAVSQAAPAGRTAPAGHGVTTAFGVEGMTCSHCVASVTEEVGRLEGVTGVRVDLVSGGVSTVTVESATMLDARAVAEAVDEAGYALAPAAS</sequence>
<dbReference type="SUPFAM" id="SSF55008">
    <property type="entry name" value="HMA, heavy metal-associated domain"/>
    <property type="match status" value="1"/>
</dbReference>
<reference evidence="3" key="1">
    <citation type="submission" date="2022-06" db="EMBL/GenBank/DDBJ databases">
        <title>Sequencing the genomes of 1000 actinobacteria strains.</title>
        <authorList>
            <person name="Klenk H.-P."/>
        </authorList>
    </citation>
    <scope>NUCLEOTIDE SEQUENCE</scope>
    <source>
        <strain evidence="3">DSM 22016</strain>
    </source>
</reference>
<evidence type="ECO:0000256" key="1">
    <source>
        <dbReference type="ARBA" id="ARBA00022723"/>
    </source>
</evidence>
<dbReference type="PROSITE" id="PS01047">
    <property type="entry name" value="HMA_1"/>
    <property type="match status" value="1"/>
</dbReference>
<dbReference type="EMBL" id="JAMZDY010000001">
    <property type="protein sequence ID" value="MCP2370415.1"/>
    <property type="molecule type" value="Genomic_DNA"/>
</dbReference>
<proteinExistence type="predicted"/>
<keyword evidence="1" id="KW-0479">Metal-binding</keyword>
<dbReference type="CDD" id="cd00371">
    <property type="entry name" value="HMA"/>
    <property type="match status" value="1"/>
</dbReference>
<dbReference type="AlphaFoldDB" id="A0A9X2H092"/>
<dbReference type="InterPro" id="IPR006121">
    <property type="entry name" value="HMA_dom"/>
</dbReference>
<dbReference type="RefSeq" id="WP_232057544.1">
    <property type="nucleotide sequence ID" value="NZ_BAAANU010000080.1"/>
</dbReference>
<dbReference type="GO" id="GO:0046872">
    <property type="term" value="F:metal ion binding"/>
    <property type="evidence" value="ECO:0007669"/>
    <property type="project" value="UniProtKB-KW"/>
</dbReference>
<evidence type="ECO:0000313" key="3">
    <source>
        <dbReference type="EMBL" id="MCP2370415.1"/>
    </source>
</evidence>
<accession>A0A9X2H092</accession>
<feature type="domain" description="HMA" evidence="2">
    <location>
        <begin position="60"/>
        <end position="128"/>
    </location>
</feature>
<dbReference type="Gene3D" id="3.30.70.100">
    <property type="match status" value="1"/>
</dbReference>
<dbReference type="InterPro" id="IPR017969">
    <property type="entry name" value="Heavy-metal-associated_CS"/>
</dbReference>
<organism evidence="3 4">
    <name type="scientific">Agromyces terreus</name>
    <dbReference type="NCBI Taxonomy" id="424795"/>
    <lineage>
        <taxon>Bacteria</taxon>
        <taxon>Bacillati</taxon>
        <taxon>Actinomycetota</taxon>
        <taxon>Actinomycetes</taxon>
        <taxon>Micrococcales</taxon>
        <taxon>Microbacteriaceae</taxon>
        <taxon>Agromyces</taxon>
    </lineage>
</organism>
<protein>
    <submittedName>
        <fullName evidence="3">Copper chaperone CopZ</fullName>
    </submittedName>
</protein>
<name>A0A9X2H092_9MICO</name>
<dbReference type="PROSITE" id="PS50846">
    <property type="entry name" value="HMA_2"/>
    <property type="match status" value="1"/>
</dbReference>
<dbReference type="Pfam" id="PF00403">
    <property type="entry name" value="HMA"/>
    <property type="match status" value="1"/>
</dbReference>
<evidence type="ECO:0000259" key="2">
    <source>
        <dbReference type="PROSITE" id="PS50846"/>
    </source>
</evidence>